<feature type="binding site" evidence="6">
    <location>
        <position position="102"/>
    </location>
    <ligand>
        <name>S-adenosyl-L-methionine</name>
        <dbReference type="ChEBI" id="CHEBI:59789"/>
    </ligand>
</feature>
<keyword evidence="3 6" id="KW-0808">Transferase</keyword>
<dbReference type="FunFam" id="3.40.50.150:FF:000037">
    <property type="entry name" value="Ribosomal RNA large subunit methyltransferase J"/>
    <property type="match status" value="1"/>
</dbReference>
<dbReference type="AlphaFoldDB" id="A0A1C3WMV5"/>
<reference evidence="8" key="1">
    <citation type="submission" date="2016-08" db="EMBL/GenBank/DDBJ databases">
        <authorList>
            <person name="Varghese N."/>
            <person name="Submissions Spin"/>
        </authorList>
    </citation>
    <scope>NUCLEOTIDE SEQUENCE [LARGE SCALE GENOMIC DNA]</scope>
    <source>
        <strain evidence="8">ERR11</strain>
    </source>
</reference>
<evidence type="ECO:0000256" key="3">
    <source>
        <dbReference type="ARBA" id="ARBA00022679"/>
    </source>
</evidence>
<keyword evidence="5 6" id="KW-0694">RNA-binding</keyword>
<comment type="subunit">
    <text evidence="6">Monomer.</text>
</comment>
<dbReference type="InterPro" id="IPR029063">
    <property type="entry name" value="SAM-dependent_MTases_sf"/>
</dbReference>
<dbReference type="EC" id="2.1.1.266" evidence="6"/>
<feature type="binding site" evidence="6">
    <location>
        <begin position="145"/>
        <end position="146"/>
    </location>
    <ligand>
        <name>S-adenosyl-L-methionine</name>
        <dbReference type="ChEBI" id="CHEBI:59789"/>
    </ligand>
</feature>
<dbReference type="RefSeq" id="WP_091958597.1">
    <property type="nucleotide sequence ID" value="NZ_FMAI01000008.1"/>
</dbReference>
<feature type="binding site" evidence="6">
    <location>
        <position position="18"/>
    </location>
    <ligand>
        <name>S-adenosyl-L-methionine</name>
        <dbReference type="ChEBI" id="CHEBI:59789"/>
    </ligand>
</feature>
<comment type="catalytic activity">
    <reaction evidence="6">
        <text>adenosine(2030) in 23S rRNA + S-adenosyl-L-methionine = N(6)-methyladenosine(2030) in 23S rRNA + S-adenosyl-L-homocysteine + H(+)</text>
        <dbReference type="Rhea" id="RHEA:43736"/>
        <dbReference type="Rhea" id="RHEA-COMP:10668"/>
        <dbReference type="Rhea" id="RHEA-COMP:10669"/>
        <dbReference type="ChEBI" id="CHEBI:15378"/>
        <dbReference type="ChEBI" id="CHEBI:57856"/>
        <dbReference type="ChEBI" id="CHEBI:59789"/>
        <dbReference type="ChEBI" id="CHEBI:74411"/>
        <dbReference type="ChEBI" id="CHEBI:74449"/>
        <dbReference type="EC" id="2.1.1.266"/>
    </reaction>
</comment>
<evidence type="ECO:0000313" key="7">
    <source>
        <dbReference type="EMBL" id="SCB41255.1"/>
    </source>
</evidence>
<dbReference type="GO" id="GO:0070475">
    <property type="term" value="P:rRNA base methylation"/>
    <property type="evidence" value="ECO:0007669"/>
    <property type="project" value="UniProtKB-UniRule"/>
</dbReference>
<name>A0A1C3WMV5_9BRAD</name>
<proteinExistence type="inferred from homology"/>
<dbReference type="PANTHER" id="PTHR37426">
    <property type="entry name" value="RIBOSOMAL RNA LARGE SUBUNIT METHYLTRANSFERASE J"/>
    <property type="match status" value="1"/>
</dbReference>
<gene>
    <name evidence="6" type="primary">rlmJ</name>
    <name evidence="7" type="ORF">GA0061098_1008257</name>
</gene>
<dbReference type="Gene3D" id="3.40.50.150">
    <property type="entry name" value="Vaccinia Virus protein VP39"/>
    <property type="match status" value="1"/>
</dbReference>
<evidence type="ECO:0000313" key="8">
    <source>
        <dbReference type="Proteomes" id="UP000199184"/>
    </source>
</evidence>
<evidence type="ECO:0000256" key="1">
    <source>
        <dbReference type="ARBA" id="ARBA00022552"/>
    </source>
</evidence>
<comment type="similarity">
    <text evidence="6">Belongs to the RlmJ family.</text>
</comment>
<dbReference type="SUPFAM" id="SSF53335">
    <property type="entry name" value="S-adenosyl-L-methionine-dependent methyltransferases"/>
    <property type="match status" value="1"/>
</dbReference>
<dbReference type="Proteomes" id="UP000199184">
    <property type="component" value="Unassembled WGS sequence"/>
</dbReference>
<evidence type="ECO:0000256" key="6">
    <source>
        <dbReference type="HAMAP-Rule" id="MF_00934"/>
    </source>
</evidence>
<feature type="site" description="Interaction with substrate rRNA" evidence="6">
    <location>
        <position position="3"/>
    </location>
</feature>
<dbReference type="PANTHER" id="PTHR37426:SF1">
    <property type="entry name" value="RIBOSOMAL RNA LARGE SUBUNIT METHYLTRANSFERASE J"/>
    <property type="match status" value="1"/>
</dbReference>
<comment type="function">
    <text evidence="6">Specifically methylates the adenine in position 2030 of 23S rRNA.</text>
</comment>
<sequence>MNYRHAFHAGNFADVIKHIVLARIITYLQDKPGAFRVIDTHAGAGLYDLDSDEARRGGEWLTGIARLMQARLSNETLALVQPYLDIVRAFNPRGELRAYPGSPLIARGLLRPQDRLVACELEPKARKALIAVLRRDEQARVVDLDGWVALPAFVPPKERRGLVLIDPPFEAKDEFERLGEAFSTAFAKWPTGIYVIWYPAKNRRATDTLVQTVARLAAAAKPPGNCLRLEFSVAPQLDGGALASTGLLIVNPPYTLQGELKTILPELEMPLGQGGVARFRLEVPKP</sequence>
<keyword evidence="8" id="KW-1185">Reference proteome</keyword>
<accession>A0A1C3WMV5</accession>
<feature type="binding site" evidence="6">
    <location>
        <position position="166"/>
    </location>
    <ligand>
        <name>S-adenosyl-L-methionine</name>
        <dbReference type="ChEBI" id="CHEBI:59789"/>
    </ligand>
</feature>
<feature type="active site" description="Proton acceptor" evidence="6">
    <location>
        <position position="166"/>
    </location>
</feature>
<keyword evidence="4 6" id="KW-0949">S-adenosyl-L-methionine</keyword>
<feature type="binding site" evidence="6">
    <location>
        <position position="120"/>
    </location>
    <ligand>
        <name>S-adenosyl-L-methionine</name>
        <dbReference type="ChEBI" id="CHEBI:59789"/>
    </ligand>
</feature>
<evidence type="ECO:0000256" key="5">
    <source>
        <dbReference type="ARBA" id="ARBA00022884"/>
    </source>
</evidence>
<keyword evidence="2 6" id="KW-0489">Methyltransferase</keyword>
<organism evidence="7 8">
    <name type="scientific">Bradyrhizobium shewense</name>
    <dbReference type="NCBI Taxonomy" id="1761772"/>
    <lineage>
        <taxon>Bacteria</taxon>
        <taxon>Pseudomonadati</taxon>
        <taxon>Pseudomonadota</taxon>
        <taxon>Alphaproteobacteria</taxon>
        <taxon>Hyphomicrobiales</taxon>
        <taxon>Nitrobacteraceae</taxon>
        <taxon>Bradyrhizobium</taxon>
    </lineage>
</organism>
<dbReference type="GO" id="GO:0003723">
    <property type="term" value="F:RNA binding"/>
    <property type="evidence" value="ECO:0007669"/>
    <property type="project" value="UniProtKB-UniRule"/>
</dbReference>
<dbReference type="GO" id="GO:0005829">
    <property type="term" value="C:cytosol"/>
    <property type="evidence" value="ECO:0007669"/>
    <property type="project" value="TreeGrafter"/>
</dbReference>
<evidence type="ECO:0000256" key="2">
    <source>
        <dbReference type="ARBA" id="ARBA00022603"/>
    </source>
</evidence>
<dbReference type="HAMAP" id="MF_00934">
    <property type="entry name" value="23SrRNA_methyltr_J"/>
    <property type="match status" value="1"/>
</dbReference>
<dbReference type="GO" id="GO:0036307">
    <property type="term" value="F:23S rRNA (adenine(2030)-N(6))-methyltransferase activity"/>
    <property type="evidence" value="ECO:0007669"/>
    <property type="project" value="UniProtKB-UniRule"/>
</dbReference>
<dbReference type="EMBL" id="FMAI01000008">
    <property type="protein sequence ID" value="SCB41255.1"/>
    <property type="molecule type" value="Genomic_DNA"/>
</dbReference>
<dbReference type="InterPro" id="IPR007473">
    <property type="entry name" value="RlmJ"/>
</dbReference>
<dbReference type="Pfam" id="PF04378">
    <property type="entry name" value="RsmJ"/>
    <property type="match status" value="1"/>
</dbReference>
<keyword evidence="1 6" id="KW-0698">rRNA processing</keyword>
<evidence type="ECO:0000256" key="4">
    <source>
        <dbReference type="ARBA" id="ARBA00022691"/>
    </source>
</evidence>
<protein>
    <recommendedName>
        <fullName evidence="6">Ribosomal RNA large subunit methyltransferase J</fullName>
        <ecNumber evidence="6">2.1.1.266</ecNumber>
    </recommendedName>
    <alternativeName>
        <fullName evidence="6">23S rRNA (adenine(2030)-N6)-methyltransferase</fullName>
    </alternativeName>
    <alternativeName>
        <fullName evidence="6">23S rRNA m6A2030 methyltransferase</fullName>
    </alternativeName>
</protein>
<feature type="binding site" evidence="6">
    <location>
        <position position="41"/>
    </location>
    <ligand>
        <name>S-adenosyl-L-methionine</name>
        <dbReference type="ChEBI" id="CHEBI:59789"/>
    </ligand>
</feature>